<reference evidence="1 2" key="1">
    <citation type="submission" date="2018-03" db="EMBL/GenBank/DDBJ databases">
        <title>The draft genome of Sphingosinicella sp. GL-C-18.</title>
        <authorList>
            <person name="Liu L."/>
            <person name="Li L."/>
            <person name="Liang L."/>
            <person name="Zhang X."/>
            <person name="Wang T."/>
        </authorList>
    </citation>
    <scope>NUCLEOTIDE SEQUENCE [LARGE SCALE GENOMIC DNA]</scope>
    <source>
        <strain evidence="1 2">GL-C-18</strain>
    </source>
</reference>
<dbReference type="AlphaFoldDB" id="A0A2P7QHY0"/>
<sequence>MTRQVLLNNIDHAALKVAPRFGADFGDAVNQLPVFPTEFEALQREFAIFFRRDEEDQLQAVVLLGLDRQENLYLGSEGWRTRSVPAIQRRGPFSISLSQRANDPDGRPAPMIHVDLDDPRVGDAEGHALFLPQGGNAPYLNEITDVLRTIYEGLELSRPMYAAYDALALVQPVAVEIALGEGRTYTLPNYHAVSAERLSSLDGAALESLHHAGFLAPAIFALSSLANVQRLIELKNRKLSGATDGPVAGAGA</sequence>
<evidence type="ECO:0000313" key="2">
    <source>
        <dbReference type="Proteomes" id="UP000241167"/>
    </source>
</evidence>
<dbReference type="Pfam" id="PF07277">
    <property type="entry name" value="SapC"/>
    <property type="match status" value="1"/>
</dbReference>
<organism evidence="1 2">
    <name type="scientific">Allosphingosinicella deserti</name>
    <dbReference type="NCBI Taxonomy" id="2116704"/>
    <lineage>
        <taxon>Bacteria</taxon>
        <taxon>Pseudomonadati</taxon>
        <taxon>Pseudomonadota</taxon>
        <taxon>Alphaproteobacteria</taxon>
        <taxon>Sphingomonadales</taxon>
        <taxon>Sphingomonadaceae</taxon>
        <taxon>Allosphingosinicella</taxon>
    </lineage>
</organism>
<evidence type="ECO:0000313" key="1">
    <source>
        <dbReference type="EMBL" id="PSJ37594.1"/>
    </source>
</evidence>
<gene>
    <name evidence="1" type="ORF">C7I55_21190</name>
</gene>
<dbReference type="InterPro" id="IPR010836">
    <property type="entry name" value="SapC"/>
</dbReference>
<proteinExistence type="predicted"/>
<protein>
    <submittedName>
        <fullName evidence="1">Peptide ABC transporter permease</fullName>
    </submittedName>
</protein>
<dbReference type="Proteomes" id="UP000241167">
    <property type="component" value="Unassembled WGS sequence"/>
</dbReference>
<comment type="caution">
    <text evidence="1">The sequence shown here is derived from an EMBL/GenBank/DDBJ whole genome shotgun (WGS) entry which is preliminary data.</text>
</comment>
<keyword evidence="2" id="KW-1185">Reference proteome</keyword>
<name>A0A2P7QHY0_9SPHN</name>
<accession>A0A2P7QHY0</accession>
<dbReference type="RefSeq" id="WP_106515034.1">
    <property type="nucleotide sequence ID" value="NZ_PXYI01000008.1"/>
</dbReference>
<dbReference type="EMBL" id="PXYI01000008">
    <property type="protein sequence ID" value="PSJ37594.1"/>
    <property type="molecule type" value="Genomic_DNA"/>
</dbReference>
<dbReference type="OrthoDB" id="8888710at2"/>